<evidence type="ECO:0000313" key="3">
    <source>
        <dbReference type="Proteomes" id="UP000243985"/>
    </source>
</evidence>
<sequence>MKKVILSLALSCVALSYGQTNCNDLKKEILSVREELVTVKAENSSLKAQKVALEEQRDYLKKVLEVNKPIKEVEADGVNAKITKIEGVLEEKTIYVTFLFEAKVNDRSFYVHESNIVDLEGNTINTNYTKSEIQKELTFEVPTKMKIAFTYNENFENGTPTTIKLVRINADNSDKSYSLDGKFRTKMFFKDLDVNWR</sequence>
<evidence type="ECO:0000256" key="1">
    <source>
        <dbReference type="SAM" id="Coils"/>
    </source>
</evidence>
<organism evidence="2 3">
    <name type="scientific">Capnocytophaga leadbetteri</name>
    <dbReference type="NCBI Taxonomy" id="327575"/>
    <lineage>
        <taxon>Bacteria</taxon>
        <taxon>Pseudomonadati</taxon>
        <taxon>Bacteroidota</taxon>
        <taxon>Flavobacteriia</taxon>
        <taxon>Flavobacteriales</taxon>
        <taxon>Flavobacteriaceae</taxon>
        <taxon>Capnocytophaga</taxon>
    </lineage>
</organism>
<dbReference type="EMBL" id="QBKG01000010">
    <property type="protein sequence ID" value="PTX05810.1"/>
    <property type="molecule type" value="Genomic_DNA"/>
</dbReference>
<keyword evidence="1" id="KW-0175">Coiled coil</keyword>
<dbReference type="Proteomes" id="UP000243985">
    <property type="component" value="Unassembled WGS sequence"/>
</dbReference>
<name>A0A2T5XTA8_9FLAO</name>
<reference evidence="2 3" key="1">
    <citation type="submission" date="2018-04" db="EMBL/GenBank/DDBJ databases">
        <title>Genomic Encyclopedia of Archaeal and Bacterial Type Strains, Phase II (KMG-II): from individual species to whole genera.</title>
        <authorList>
            <person name="Goeker M."/>
        </authorList>
    </citation>
    <scope>NUCLEOTIDE SEQUENCE [LARGE SCALE GENOMIC DNA]</scope>
    <source>
        <strain evidence="2 3">DSM 22902</strain>
    </source>
</reference>
<protein>
    <submittedName>
        <fullName evidence="2">Uncharacterized protein</fullName>
    </submittedName>
</protein>
<evidence type="ECO:0000313" key="2">
    <source>
        <dbReference type="EMBL" id="PTX05810.1"/>
    </source>
</evidence>
<dbReference type="RefSeq" id="WP_107782453.1">
    <property type="nucleotide sequence ID" value="NZ_CAUQLL010000002.1"/>
</dbReference>
<feature type="coiled-coil region" evidence="1">
    <location>
        <begin position="22"/>
        <end position="56"/>
    </location>
</feature>
<gene>
    <name evidence="2" type="ORF">C8P65_11040</name>
</gene>
<dbReference type="GeneID" id="84581095"/>
<proteinExistence type="predicted"/>
<dbReference type="AlphaFoldDB" id="A0A2T5XTA8"/>
<comment type="caution">
    <text evidence="2">The sequence shown here is derived from an EMBL/GenBank/DDBJ whole genome shotgun (WGS) entry which is preliminary data.</text>
</comment>
<accession>A0A2T5XTA8</accession>